<feature type="compositionally biased region" description="Low complexity" evidence="1">
    <location>
        <begin position="136"/>
        <end position="150"/>
    </location>
</feature>
<sequence>MGSHAEAPELALAMPTPDERTATWTATHPHWGAALDLDVYHRREHFLTTVPQSRNGGITHWILTDPSAAPGARPVLSSCESIRKRCLVASPDGTVREGVTHGIASVFTEPRYRGHGYASKMMKLLGPHLATWQGRALATAPPSPSAASGRGSPGGAADSDREAPELALAIATPDERTATWTATHPHWGAALDLDVYHRREHFLTTVPQSRNGGITHWILTDPSAAPGARPVLSSCESIRKRCLVARPDGTVREGVTHGIASVFTEPRYRGNGYASKMMKLLGPHLATWQGRALATAPPSPSAASGRGSPGGAADSDREVAFSILFSDIGKTFYAKSGWPAYESAHLSFPPAASASPDTETKPSPSANLTHIGYHELAVLCSLDEQLLRAQLARPTSDSRTRVALIPDLDATLWHLMREDFMTTHIFGKTPTIRGAVFGAPGNRVWAVWTRGYYGGLKKPEGNTFHILRVSIEDEDAADEAYLAEAMSAIIGLAREEAAAWKVNNVELWNPTAKLRAAIDRAGLPHEFVDRQDTSIACLMWYGHGEVDWVANEKFGWC</sequence>
<dbReference type="EMBL" id="CVQH01003113">
    <property type="protein sequence ID" value="CRK11675.1"/>
    <property type="molecule type" value="Genomic_DNA"/>
</dbReference>
<evidence type="ECO:0000313" key="4">
    <source>
        <dbReference type="Proteomes" id="UP000044602"/>
    </source>
</evidence>
<name>A0A0G4KQF4_VERLO</name>
<feature type="region of interest" description="Disordered" evidence="1">
    <location>
        <begin position="136"/>
        <end position="161"/>
    </location>
</feature>
<dbReference type="AlphaFoldDB" id="A0A0G4KQF4"/>
<feature type="compositionally biased region" description="Low complexity" evidence="1">
    <location>
        <begin position="292"/>
        <end position="306"/>
    </location>
</feature>
<reference evidence="4" key="1">
    <citation type="submission" date="2015-05" db="EMBL/GenBank/DDBJ databases">
        <authorList>
            <person name="Fogelqvist Johan"/>
        </authorList>
    </citation>
    <scope>NUCLEOTIDE SEQUENCE [LARGE SCALE GENOMIC DNA]</scope>
</reference>
<evidence type="ECO:0000256" key="1">
    <source>
        <dbReference type="SAM" id="MobiDB-lite"/>
    </source>
</evidence>
<evidence type="ECO:0000259" key="2">
    <source>
        <dbReference type="Pfam" id="PF22998"/>
    </source>
</evidence>
<dbReference type="InterPro" id="IPR016181">
    <property type="entry name" value="Acyl_CoA_acyltransferase"/>
</dbReference>
<accession>A0A0G4KQF4</accession>
<dbReference type="PANTHER" id="PTHR34815">
    <property type="entry name" value="LYSINE ACETYLTRANSFERASE"/>
    <property type="match status" value="1"/>
</dbReference>
<dbReference type="STRING" id="100787.A0A0G4KQF4"/>
<dbReference type="Proteomes" id="UP000044602">
    <property type="component" value="Unassembled WGS sequence"/>
</dbReference>
<dbReference type="Pfam" id="PF22998">
    <property type="entry name" value="GNAT_LYC1-like"/>
    <property type="match status" value="1"/>
</dbReference>
<feature type="domain" description="LYC1 C-terminal" evidence="2">
    <location>
        <begin position="347"/>
        <end position="557"/>
    </location>
</feature>
<keyword evidence="4" id="KW-1185">Reference proteome</keyword>
<protein>
    <recommendedName>
        <fullName evidence="2">LYC1 C-terminal domain-containing protein</fullName>
    </recommendedName>
</protein>
<gene>
    <name evidence="3" type="ORF">BN1708_010244</name>
</gene>
<dbReference type="Gene3D" id="3.40.630.30">
    <property type="match status" value="2"/>
</dbReference>
<dbReference type="InterPro" id="IPR053013">
    <property type="entry name" value="LAT"/>
</dbReference>
<evidence type="ECO:0000313" key="3">
    <source>
        <dbReference type="EMBL" id="CRK11675.1"/>
    </source>
</evidence>
<organism evidence="3 4">
    <name type="scientific">Verticillium longisporum</name>
    <name type="common">Verticillium dahliae var. longisporum</name>
    <dbReference type="NCBI Taxonomy" id="100787"/>
    <lineage>
        <taxon>Eukaryota</taxon>
        <taxon>Fungi</taxon>
        <taxon>Dikarya</taxon>
        <taxon>Ascomycota</taxon>
        <taxon>Pezizomycotina</taxon>
        <taxon>Sordariomycetes</taxon>
        <taxon>Hypocreomycetidae</taxon>
        <taxon>Glomerellales</taxon>
        <taxon>Plectosphaerellaceae</taxon>
        <taxon>Verticillium</taxon>
    </lineage>
</organism>
<feature type="region of interest" description="Disordered" evidence="1">
    <location>
        <begin position="292"/>
        <end position="314"/>
    </location>
</feature>
<proteinExistence type="predicted"/>
<dbReference type="InterPro" id="IPR055100">
    <property type="entry name" value="GNAT_LYC1-like"/>
</dbReference>
<dbReference type="SUPFAM" id="SSF55729">
    <property type="entry name" value="Acyl-CoA N-acyltransferases (Nat)"/>
    <property type="match status" value="2"/>
</dbReference>
<dbReference type="PANTHER" id="PTHR34815:SF4">
    <property type="entry name" value="N-ACETYLTRANSFERASE DOMAIN-CONTAINING PROTEIN"/>
    <property type="match status" value="1"/>
</dbReference>